<keyword evidence="5" id="KW-0808">Transferase</keyword>
<evidence type="ECO:0000256" key="3">
    <source>
        <dbReference type="ARBA" id="ARBA00012980"/>
    </source>
</evidence>
<dbReference type="GO" id="GO:0005739">
    <property type="term" value="C:mitochondrion"/>
    <property type="evidence" value="ECO:0007669"/>
    <property type="project" value="TreeGrafter"/>
</dbReference>
<dbReference type="PANTHER" id="PTHR10344">
    <property type="entry name" value="THYMIDYLATE KINASE"/>
    <property type="match status" value="1"/>
</dbReference>
<dbReference type="HAMAP" id="MF_00165">
    <property type="entry name" value="Thymidylate_kinase"/>
    <property type="match status" value="1"/>
</dbReference>
<evidence type="ECO:0000313" key="11">
    <source>
        <dbReference type="EMBL" id="RKP14518.1"/>
    </source>
</evidence>
<dbReference type="CDD" id="cd01672">
    <property type="entry name" value="TMPK"/>
    <property type="match status" value="1"/>
</dbReference>
<dbReference type="NCBIfam" id="TIGR00041">
    <property type="entry name" value="DTMP_kinase"/>
    <property type="match status" value="1"/>
</dbReference>
<dbReference type="InterPro" id="IPR039430">
    <property type="entry name" value="Thymidylate_kin-like_dom"/>
</dbReference>
<evidence type="ECO:0000313" key="12">
    <source>
        <dbReference type="Proteomes" id="UP000267251"/>
    </source>
</evidence>
<evidence type="ECO:0000256" key="2">
    <source>
        <dbReference type="ARBA" id="ARBA00009776"/>
    </source>
</evidence>
<evidence type="ECO:0000256" key="6">
    <source>
        <dbReference type="ARBA" id="ARBA00022727"/>
    </source>
</evidence>
<dbReference type="InterPro" id="IPR027417">
    <property type="entry name" value="P-loop_NTPase"/>
</dbReference>
<dbReference type="Proteomes" id="UP000267251">
    <property type="component" value="Unassembled WGS sequence"/>
</dbReference>
<dbReference type="GO" id="GO:0005524">
    <property type="term" value="F:ATP binding"/>
    <property type="evidence" value="ECO:0007669"/>
    <property type="project" value="UniProtKB-KW"/>
</dbReference>
<evidence type="ECO:0000256" key="7">
    <source>
        <dbReference type="ARBA" id="ARBA00022741"/>
    </source>
</evidence>
<evidence type="ECO:0000256" key="8">
    <source>
        <dbReference type="ARBA" id="ARBA00022777"/>
    </source>
</evidence>
<dbReference type="GO" id="GO:0006233">
    <property type="term" value="P:dTDP biosynthetic process"/>
    <property type="evidence" value="ECO:0007669"/>
    <property type="project" value="InterPro"/>
</dbReference>
<dbReference type="SUPFAM" id="SSF52540">
    <property type="entry name" value="P-loop containing nucleoside triphosphate hydrolases"/>
    <property type="match status" value="1"/>
</dbReference>
<dbReference type="GO" id="GO:0006235">
    <property type="term" value="P:dTTP biosynthetic process"/>
    <property type="evidence" value="ECO:0007669"/>
    <property type="project" value="TreeGrafter"/>
</dbReference>
<evidence type="ECO:0000256" key="4">
    <source>
        <dbReference type="ARBA" id="ARBA00017144"/>
    </source>
</evidence>
<keyword evidence="7" id="KW-0547">Nucleotide-binding</keyword>
<dbReference type="EMBL" id="KZ987824">
    <property type="protein sequence ID" value="RKP14518.1"/>
    <property type="molecule type" value="Genomic_DNA"/>
</dbReference>
<dbReference type="GO" id="GO:0004798">
    <property type="term" value="F:dTMP kinase activity"/>
    <property type="evidence" value="ECO:0007669"/>
    <property type="project" value="UniProtKB-EC"/>
</dbReference>
<organism evidence="11 12">
    <name type="scientific">Piptocephalis cylindrospora</name>
    <dbReference type="NCBI Taxonomy" id="1907219"/>
    <lineage>
        <taxon>Eukaryota</taxon>
        <taxon>Fungi</taxon>
        <taxon>Fungi incertae sedis</taxon>
        <taxon>Zoopagomycota</taxon>
        <taxon>Zoopagomycotina</taxon>
        <taxon>Zoopagomycetes</taxon>
        <taxon>Zoopagales</taxon>
        <taxon>Piptocephalidaceae</taxon>
        <taxon>Piptocephalis</taxon>
    </lineage>
</organism>
<dbReference type="GO" id="GO:0005829">
    <property type="term" value="C:cytosol"/>
    <property type="evidence" value="ECO:0007669"/>
    <property type="project" value="TreeGrafter"/>
</dbReference>
<dbReference type="PROSITE" id="PS01331">
    <property type="entry name" value="THYMIDYLATE_KINASE"/>
    <property type="match status" value="1"/>
</dbReference>
<name>A0A4P9Y633_9FUNG</name>
<accession>A0A4P9Y633</accession>
<comment type="similarity">
    <text evidence="2">Belongs to the thymidylate kinase family.</text>
</comment>
<dbReference type="Gene3D" id="3.40.50.300">
    <property type="entry name" value="P-loop containing nucleotide triphosphate hydrolases"/>
    <property type="match status" value="1"/>
</dbReference>
<dbReference type="InterPro" id="IPR018094">
    <property type="entry name" value="Thymidylate_kinase"/>
</dbReference>
<dbReference type="PANTHER" id="PTHR10344:SF1">
    <property type="entry name" value="THYMIDYLATE KINASE"/>
    <property type="match status" value="1"/>
</dbReference>
<dbReference type="OrthoDB" id="425602at2759"/>
<sequence>MTLAPRRGLFILLEGCDRTGKTTQVALLKEALSKLEHPVTSKRFPDRSTTVGKAIDGYLSSALNLEDRAIHLLFSANRWEAVQEMKRTLMEGTHIIVDRYSASGIAYSVAKGLPLDWCRDPDRGLLRPDLVLLLDQPISIAANRDGWGEERYERVDFQERVRSCFHDLSTHQDWKLIEAARDIPTVHTDILRHVQEAIQRSSDPGPLSFDLWQPASKGK</sequence>
<proteinExistence type="inferred from homology"/>
<comment type="pathway">
    <text evidence="1">Pyrimidine metabolism; dTTP biosynthesis.</text>
</comment>
<keyword evidence="8 11" id="KW-0418">Kinase</keyword>
<evidence type="ECO:0000256" key="1">
    <source>
        <dbReference type="ARBA" id="ARBA00004992"/>
    </source>
</evidence>
<evidence type="ECO:0000256" key="9">
    <source>
        <dbReference type="ARBA" id="ARBA00022840"/>
    </source>
</evidence>
<dbReference type="GO" id="GO:0005634">
    <property type="term" value="C:nucleus"/>
    <property type="evidence" value="ECO:0007669"/>
    <property type="project" value="TreeGrafter"/>
</dbReference>
<protein>
    <recommendedName>
        <fullName evidence="4">Thymidylate kinase</fullName>
        <ecNumber evidence="3">2.7.4.9</ecNumber>
    </recommendedName>
</protein>
<dbReference type="AlphaFoldDB" id="A0A4P9Y633"/>
<dbReference type="Pfam" id="PF02223">
    <property type="entry name" value="Thymidylate_kin"/>
    <property type="match status" value="1"/>
</dbReference>
<evidence type="ECO:0000256" key="5">
    <source>
        <dbReference type="ARBA" id="ARBA00022679"/>
    </source>
</evidence>
<keyword evidence="9" id="KW-0067">ATP-binding</keyword>
<feature type="domain" description="Thymidylate kinase-like" evidence="10">
    <location>
        <begin position="13"/>
        <end position="190"/>
    </location>
</feature>
<dbReference type="InterPro" id="IPR018095">
    <property type="entry name" value="Thymidylate_kin_CS"/>
</dbReference>
<gene>
    <name evidence="11" type="ORF">BJ684DRAFT_19081</name>
</gene>
<dbReference type="GO" id="GO:0004550">
    <property type="term" value="F:nucleoside diphosphate kinase activity"/>
    <property type="evidence" value="ECO:0007669"/>
    <property type="project" value="TreeGrafter"/>
</dbReference>
<evidence type="ECO:0000259" key="10">
    <source>
        <dbReference type="Pfam" id="PF02223"/>
    </source>
</evidence>
<keyword evidence="12" id="KW-1185">Reference proteome</keyword>
<dbReference type="FunFam" id="3.40.50.300:FF:000679">
    <property type="entry name" value="Thymidylate kinase"/>
    <property type="match status" value="1"/>
</dbReference>
<dbReference type="EC" id="2.7.4.9" evidence="3"/>
<dbReference type="GO" id="GO:0006227">
    <property type="term" value="P:dUDP biosynthetic process"/>
    <property type="evidence" value="ECO:0007669"/>
    <property type="project" value="TreeGrafter"/>
</dbReference>
<reference evidence="12" key="1">
    <citation type="journal article" date="2018" name="Nat. Microbiol.">
        <title>Leveraging single-cell genomics to expand the fungal tree of life.</title>
        <authorList>
            <person name="Ahrendt S.R."/>
            <person name="Quandt C.A."/>
            <person name="Ciobanu D."/>
            <person name="Clum A."/>
            <person name="Salamov A."/>
            <person name="Andreopoulos B."/>
            <person name="Cheng J.F."/>
            <person name="Woyke T."/>
            <person name="Pelin A."/>
            <person name="Henrissat B."/>
            <person name="Reynolds N.K."/>
            <person name="Benny G.L."/>
            <person name="Smith M.E."/>
            <person name="James T.Y."/>
            <person name="Grigoriev I.V."/>
        </authorList>
    </citation>
    <scope>NUCLEOTIDE SEQUENCE [LARGE SCALE GENOMIC DNA]</scope>
</reference>
<keyword evidence="6" id="KW-0545">Nucleotide biosynthesis</keyword>